<comment type="caution">
    <text evidence="2">The sequence shown here is derived from an EMBL/GenBank/DDBJ whole genome shotgun (WGS) entry which is preliminary data.</text>
</comment>
<dbReference type="STRING" id="28128.HMPREF3226_01461"/>
<dbReference type="PANTHER" id="PTHR46390:SF1">
    <property type="entry name" value="MANNOSE-1-PHOSPHATE GUANYLYLTRANSFERASE"/>
    <property type="match status" value="1"/>
</dbReference>
<dbReference type="Pfam" id="PF00483">
    <property type="entry name" value="NTP_transferase"/>
    <property type="match status" value="1"/>
</dbReference>
<feature type="domain" description="Nucleotidyl transferase" evidence="1">
    <location>
        <begin position="12"/>
        <end position="287"/>
    </location>
</feature>
<evidence type="ECO:0000313" key="2">
    <source>
        <dbReference type="EMBL" id="KXA38760.1"/>
    </source>
</evidence>
<dbReference type="SUPFAM" id="SSF53448">
    <property type="entry name" value="Nucleotide-diphospho-sugar transferases"/>
    <property type="match status" value="1"/>
</dbReference>
<evidence type="ECO:0000313" key="3">
    <source>
        <dbReference type="Proteomes" id="UP000070533"/>
    </source>
</evidence>
<dbReference type="PANTHER" id="PTHR46390">
    <property type="entry name" value="MANNOSE-1-PHOSPHATE GUANYLYLTRANSFERASE"/>
    <property type="match status" value="1"/>
</dbReference>
<dbReference type="InterPro" id="IPR029044">
    <property type="entry name" value="Nucleotide-diphossugar_trans"/>
</dbReference>
<organism evidence="2 3">
    <name type="scientific">Prevotella corporis</name>
    <dbReference type="NCBI Taxonomy" id="28128"/>
    <lineage>
        <taxon>Bacteria</taxon>
        <taxon>Pseudomonadati</taxon>
        <taxon>Bacteroidota</taxon>
        <taxon>Bacteroidia</taxon>
        <taxon>Bacteroidales</taxon>
        <taxon>Prevotellaceae</taxon>
        <taxon>Prevotella</taxon>
    </lineage>
</organism>
<dbReference type="GO" id="GO:0004475">
    <property type="term" value="F:mannose-1-phosphate guanylyltransferase (GTP) activity"/>
    <property type="evidence" value="ECO:0007669"/>
    <property type="project" value="InterPro"/>
</dbReference>
<dbReference type="InterPro" id="IPR005835">
    <property type="entry name" value="NTP_transferase_dom"/>
</dbReference>
<keyword evidence="2" id="KW-0808">Transferase</keyword>
<dbReference type="AlphaFoldDB" id="A0A133Q7C1"/>
<sequence>MKMTNASNYYCVILAGGKGRRLWPSSREELPKQFIDFFSEGRTQLQQTFDRFASIIPIENIYINTSKQYLDIVCRQLPELSRDNIMAEPIHRNTAPSVAWATHRIGKLNPEAKIIVSPSDQSIFNIDIFRRNVLEGMDFVAHHDCLLTMGIKPTRPEPGYGYIQEGENAGTDNIFKVKAFTEKPDKSFAQMFWESGEWYWNTGLFLSNVQFLTSCLYNFLPVVLRNLDARMKDFSIEEENNFVQEFFPSYPNLSIDYGVLEKSENVYVMKCDFGWADLGSWHGIYESRSRGDGDNVIIDSDVIIENSRNNIIKLPKGRLGVIDALEGYIVAEHDNVLLICKKENSSSLVRKFVNEVQLKRGDDFV</sequence>
<dbReference type="eggNOG" id="COG0836">
    <property type="taxonomic scope" value="Bacteria"/>
</dbReference>
<dbReference type="InterPro" id="IPR051161">
    <property type="entry name" value="Mannose-6P_isomerase_type2"/>
</dbReference>
<dbReference type="SUPFAM" id="SSF159283">
    <property type="entry name" value="Guanosine diphospho-D-mannose pyrophosphorylase/mannose-6-phosphate isomerase linker domain"/>
    <property type="match status" value="1"/>
</dbReference>
<keyword evidence="2" id="KW-0548">Nucleotidyltransferase</keyword>
<protein>
    <submittedName>
        <fullName evidence="2">Putative mannose-1-phosphate guanylyltransferase/mannose-6-phosphate isomerase</fullName>
    </submittedName>
</protein>
<dbReference type="EMBL" id="LRQG01000106">
    <property type="protein sequence ID" value="KXA38760.1"/>
    <property type="molecule type" value="Genomic_DNA"/>
</dbReference>
<dbReference type="InterPro" id="IPR049577">
    <property type="entry name" value="GMPP_N"/>
</dbReference>
<accession>A0A133Q7C1</accession>
<dbReference type="GO" id="GO:0009298">
    <property type="term" value="P:GDP-mannose biosynthetic process"/>
    <property type="evidence" value="ECO:0007669"/>
    <property type="project" value="TreeGrafter"/>
</dbReference>
<gene>
    <name evidence="2" type="ORF">HMPREF3226_01461</name>
</gene>
<keyword evidence="2" id="KW-0413">Isomerase</keyword>
<dbReference type="GO" id="GO:0016853">
    <property type="term" value="F:isomerase activity"/>
    <property type="evidence" value="ECO:0007669"/>
    <property type="project" value="UniProtKB-KW"/>
</dbReference>
<proteinExistence type="predicted"/>
<name>A0A133Q7C1_9BACT</name>
<evidence type="ECO:0000259" key="1">
    <source>
        <dbReference type="Pfam" id="PF00483"/>
    </source>
</evidence>
<keyword evidence="3" id="KW-1185">Reference proteome</keyword>
<dbReference type="CDD" id="cd02509">
    <property type="entry name" value="GDP-M1P_Guanylyltransferase"/>
    <property type="match status" value="1"/>
</dbReference>
<dbReference type="Proteomes" id="UP000070533">
    <property type="component" value="Unassembled WGS sequence"/>
</dbReference>
<reference evidence="3" key="1">
    <citation type="submission" date="2016-01" db="EMBL/GenBank/DDBJ databases">
        <authorList>
            <person name="Mitreva M."/>
            <person name="Pepin K.H."/>
            <person name="Mihindukulasuriya K.A."/>
            <person name="Fulton R."/>
            <person name="Fronick C."/>
            <person name="O'Laughlin M."/>
            <person name="Miner T."/>
            <person name="Herter B."/>
            <person name="Rosa B.A."/>
            <person name="Cordes M."/>
            <person name="Tomlinson C."/>
            <person name="Wollam A."/>
            <person name="Palsikar V.B."/>
            <person name="Mardis E.R."/>
            <person name="Wilson R.K."/>
        </authorList>
    </citation>
    <scope>NUCLEOTIDE SEQUENCE [LARGE SCALE GENOMIC DNA]</scope>
    <source>
        <strain evidence="3">MJR7716</strain>
    </source>
</reference>
<dbReference type="PATRIC" id="fig|28128.5.peg.1494"/>
<dbReference type="Gene3D" id="3.90.550.10">
    <property type="entry name" value="Spore Coat Polysaccharide Biosynthesis Protein SpsA, Chain A"/>
    <property type="match status" value="1"/>
</dbReference>